<dbReference type="GO" id="GO:0005524">
    <property type="term" value="F:ATP binding"/>
    <property type="evidence" value="ECO:0007669"/>
    <property type="project" value="InterPro"/>
</dbReference>
<evidence type="ECO:0000313" key="7">
    <source>
        <dbReference type="EMBL" id="KAF6001917.1"/>
    </source>
</evidence>
<dbReference type="GO" id="GO:0003677">
    <property type="term" value="F:DNA binding"/>
    <property type="evidence" value="ECO:0007669"/>
    <property type="project" value="UniProtKB-KW"/>
</dbReference>
<accession>A0A7J7IHC3</accession>
<name>A0A7J7IHC3_9RHOD</name>
<keyword evidence="4" id="KW-0238">DNA-binding</keyword>
<evidence type="ECO:0000256" key="1">
    <source>
        <dbReference type="ARBA" id="ARBA00022763"/>
    </source>
</evidence>
<dbReference type="SMART" id="SM00487">
    <property type="entry name" value="DEXDc"/>
    <property type="match status" value="1"/>
</dbReference>
<dbReference type="SUPFAM" id="SSF52540">
    <property type="entry name" value="P-loop containing nucleoside triphosphate hydrolases"/>
    <property type="match status" value="1"/>
</dbReference>
<evidence type="ECO:0000256" key="3">
    <source>
        <dbReference type="ARBA" id="ARBA00022806"/>
    </source>
</evidence>
<proteinExistence type="predicted"/>
<evidence type="ECO:0000256" key="4">
    <source>
        <dbReference type="ARBA" id="ARBA00023125"/>
    </source>
</evidence>
<dbReference type="InterPro" id="IPR027417">
    <property type="entry name" value="P-loop_NTPase"/>
</dbReference>
<protein>
    <recommendedName>
        <fullName evidence="6">Helicase ATP-binding domain-containing protein</fullName>
    </recommendedName>
</protein>
<evidence type="ECO:0000256" key="5">
    <source>
        <dbReference type="ARBA" id="ARBA00023204"/>
    </source>
</evidence>
<keyword evidence="2" id="KW-0378">Hydrolase</keyword>
<keyword evidence="8" id="KW-1185">Reference proteome</keyword>
<keyword evidence="3" id="KW-0347">Helicase</keyword>
<evidence type="ECO:0000313" key="8">
    <source>
        <dbReference type="Proteomes" id="UP000530660"/>
    </source>
</evidence>
<keyword evidence="3" id="KW-0067">ATP-binding</keyword>
<keyword evidence="3" id="KW-0547">Nucleotide-binding</keyword>
<keyword evidence="1" id="KW-0227">DNA damage</keyword>
<keyword evidence="5" id="KW-0234">DNA repair</keyword>
<dbReference type="InterPro" id="IPR047112">
    <property type="entry name" value="RecG/Mfd"/>
</dbReference>
<dbReference type="Gene3D" id="3.40.50.300">
    <property type="entry name" value="P-loop containing nucleotide triphosphate hydrolases"/>
    <property type="match status" value="1"/>
</dbReference>
<dbReference type="EMBL" id="VWRR01000012">
    <property type="protein sequence ID" value="KAF6001917.1"/>
    <property type="molecule type" value="Genomic_DNA"/>
</dbReference>
<dbReference type="InterPro" id="IPR011545">
    <property type="entry name" value="DEAD/DEAH_box_helicase_dom"/>
</dbReference>
<evidence type="ECO:0000259" key="6">
    <source>
        <dbReference type="PROSITE" id="PS51192"/>
    </source>
</evidence>
<comment type="caution">
    <text evidence="7">The sequence shown here is derived from an EMBL/GenBank/DDBJ whole genome shotgun (WGS) entry which is preliminary data.</text>
</comment>
<dbReference type="PANTHER" id="PTHR47964:SF1">
    <property type="entry name" value="ATP-DEPENDENT DNA HELICASE HOMOLOG RECG, CHLOROPLASTIC"/>
    <property type="match status" value="1"/>
</dbReference>
<sequence length="179" mass="20215">MKRPHYVFDPQDPRYVAFDQAFEYNKTGGLTPDQRKCVDDIFSDLCEKQTPMDRLICGDVGVGKTEVAMRAIFLAILNNRQVVVLAPTTALVAQHLRTLRRRMPDFVRIGALYRDVSTKDARQTLDELALGKIDILVGTHALLCERVCFHLRSRESKDSDTRSNVDACVAEGRNGPHLQ</sequence>
<reference evidence="7 8" key="1">
    <citation type="journal article" date="2020" name="J. Phycol.">
        <title>Comparative genome analysis reveals Cyanidiococcus gen. nov., a new extremophilic red algal genus sister to Cyanidioschyzon (Cyanidioschyzonaceae, Rhodophyta).</title>
        <authorList>
            <person name="Liu S.-L."/>
            <person name="Chiang Y.-R."/>
            <person name="Yoon H.S."/>
            <person name="Fu H.-Y."/>
        </authorList>
    </citation>
    <scope>NUCLEOTIDE SEQUENCE [LARGE SCALE GENOMIC DNA]</scope>
    <source>
        <strain evidence="7 8">THAL066</strain>
    </source>
</reference>
<dbReference type="GO" id="GO:0006281">
    <property type="term" value="P:DNA repair"/>
    <property type="evidence" value="ECO:0007669"/>
    <property type="project" value="UniProtKB-KW"/>
</dbReference>
<evidence type="ECO:0000256" key="2">
    <source>
        <dbReference type="ARBA" id="ARBA00022801"/>
    </source>
</evidence>
<dbReference type="Proteomes" id="UP000530660">
    <property type="component" value="Unassembled WGS sequence"/>
</dbReference>
<dbReference type="PROSITE" id="PS51192">
    <property type="entry name" value="HELICASE_ATP_BIND_1"/>
    <property type="match status" value="1"/>
</dbReference>
<dbReference type="OrthoDB" id="1718at2759"/>
<gene>
    <name evidence="7" type="ORF">F1559_001409</name>
</gene>
<feature type="domain" description="Helicase ATP-binding" evidence="6">
    <location>
        <begin position="45"/>
        <end position="143"/>
    </location>
</feature>
<dbReference type="InterPro" id="IPR014001">
    <property type="entry name" value="Helicase_ATP-bd"/>
</dbReference>
<dbReference type="GO" id="GO:0016787">
    <property type="term" value="F:hydrolase activity"/>
    <property type="evidence" value="ECO:0007669"/>
    <property type="project" value="UniProtKB-KW"/>
</dbReference>
<dbReference type="GO" id="GO:0003678">
    <property type="term" value="F:DNA helicase activity"/>
    <property type="evidence" value="ECO:0007669"/>
    <property type="project" value="TreeGrafter"/>
</dbReference>
<dbReference type="PANTHER" id="PTHR47964">
    <property type="entry name" value="ATP-DEPENDENT DNA HELICASE HOMOLOG RECG, CHLOROPLASTIC"/>
    <property type="match status" value="1"/>
</dbReference>
<organism evidence="7 8">
    <name type="scientific">Cyanidiococcus yangmingshanensis</name>
    <dbReference type="NCBI Taxonomy" id="2690220"/>
    <lineage>
        <taxon>Eukaryota</taxon>
        <taxon>Rhodophyta</taxon>
        <taxon>Bangiophyceae</taxon>
        <taxon>Cyanidiales</taxon>
        <taxon>Cyanidiaceae</taxon>
        <taxon>Cyanidiococcus</taxon>
    </lineage>
</organism>
<dbReference type="Pfam" id="PF00270">
    <property type="entry name" value="DEAD"/>
    <property type="match status" value="1"/>
</dbReference>
<dbReference type="AlphaFoldDB" id="A0A7J7IHC3"/>